<dbReference type="Pfam" id="PF12762">
    <property type="entry name" value="DDE_Tnp_IS1595"/>
    <property type="match status" value="1"/>
</dbReference>
<dbReference type="InterPro" id="IPR024445">
    <property type="entry name" value="Tnp_ISXO2-like"/>
</dbReference>
<feature type="domain" description="ISXO2-like transposase" evidence="1">
    <location>
        <begin position="6"/>
        <end position="150"/>
    </location>
</feature>
<protein>
    <recommendedName>
        <fullName evidence="1">ISXO2-like transposase domain-containing protein</fullName>
    </recommendedName>
</protein>
<dbReference type="Proteomes" id="UP001500274">
    <property type="component" value="Unassembled WGS sequence"/>
</dbReference>
<comment type="caution">
    <text evidence="2">The sequence shown here is derived from an EMBL/GenBank/DDBJ whole genome shotgun (WGS) entry which is preliminary data.</text>
</comment>
<dbReference type="EMBL" id="BAAARI010000014">
    <property type="protein sequence ID" value="GAA2582721.1"/>
    <property type="molecule type" value="Genomic_DNA"/>
</dbReference>
<evidence type="ECO:0000259" key="1">
    <source>
        <dbReference type="SMART" id="SM01126"/>
    </source>
</evidence>
<reference evidence="2 3" key="1">
    <citation type="journal article" date="2019" name="Int. J. Syst. Evol. Microbiol.">
        <title>The Global Catalogue of Microorganisms (GCM) 10K type strain sequencing project: providing services to taxonomists for standard genome sequencing and annotation.</title>
        <authorList>
            <consortium name="The Broad Institute Genomics Platform"/>
            <consortium name="The Broad Institute Genome Sequencing Center for Infectious Disease"/>
            <person name="Wu L."/>
            <person name="Ma J."/>
        </authorList>
    </citation>
    <scope>NUCLEOTIDE SEQUENCE [LARGE SCALE GENOMIC DNA]</scope>
    <source>
        <strain evidence="2 3">JCM 16365</strain>
    </source>
</reference>
<keyword evidence="3" id="KW-1185">Reference proteome</keyword>
<organism evidence="2 3">
    <name type="scientific">Microbacterium binotii</name>
    <dbReference type="NCBI Taxonomy" id="462710"/>
    <lineage>
        <taxon>Bacteria</taxon>
        <taxon>Bacillati</taxon>
        <taxon>Actinomycetota</taxon>
        <taxon>Actinomycetes</taxon>
        <taxon>Micrococcales</taxon>
        <taxon>Microbacteriaceae</taxon>
        <taxon>Microbacterium</taxon>
    </lineage>
</organism>
<name>A0ABN3PGQ9_9MICO</name>
<gene>
    <name evidence="2" type="ORF">GCM10009862_22320</name>
</gene>
<accession>A0ABN3PGQ9</accession>
<sequence>MWAADVGDGVVEVDETFVGGASIGRFGASTTKATVMVAVEKPGPGRKLGRIRLGLADRPNTLGLVAFATNSVVPGSTIHIDGARMMRRLSELGYTHEYATGYTAPDPAAVLPGVHLTASLLKRWLTGTLRYGVAEHQRPYYLDEFTFRFNRRNATSRGLLFCRLLPQAVHTDPHPLEDLLDPDSNPYLGWS</sequence>
<evidence type="ECO:0000313" key="2">
    <source>
        <dbReference type="EMBL" id="GAA2582721.1"/>
    </source>
</evidence>
<dbReference type="SMART" id="SM01126">
    <property type="entry name" value="DDE_Tnp_IS1595"/>
    <property type="match status" value="1"/>
</dbReference>
<proteinExistence type="predicted"/>
<dbReference type="NCBIfam" id="NF033547">
    <property type="entry name" value="transpos_IS1595"/>
    <property type="match status" value="1"/>
</dbReference>
<evidence type="ECO:0000313" key="3">
    <source>
        <dbReference type="Proteomes" id="UP001500274"/>
    </source>
</evidence>